<evidence type="ECO:0000256" key="8">
    <source>
        <dbReference type="ARBA" id="ARBA00051542"/>
    </source>
</evidence>
<comment type="caution">
    <text evidence="9">Lacks conserved residue(s) required for the propagation of feature annotation.</text>
</comment>
<reference evidence="11 12" key="1">
    <citation type="journal article" date="2016" name="Nat. Commun.">
        <title>Thousands of microbial genomes shed light on interconnected biogeochemical processes in an aquifer system.</title>
        <authorList>
            <person name="Anantharaman K."/>
            <person name="Brown C.T."/>
            <person name="Hug L.A."/>
            <person name="Sharon I."/>
            <person name="Castelle C.J."/>
            <person name="Probst A.J."/>
            <person name="Thomas B.C."/>
            <person name="Singh A."/>
            <person name="Wilkins M.J."/>
            <person name="Karaoz U."/>
            <person name="Brodie E.L."/>
            <person name="Williams K.H."/>
            <person name="Hubbard S.S."/>
            <person name="Banfield J.F."/>
        </authorList>
    </citation>
    <scope>NUCLEOTIDE SEQUENCE [LARGE SCALE GENOMIC DNA]</scope>
</reference>
<feature type="region of interest" description="Interaction with target base in tRNA" evidence="9">
    <location>
        <begin position="103"/>
        <end position="105"/>
    </location>
</feature>
<dbReference type="Gene3D" id="2.30.30.280">
    <property type="entry name" value="Adenine nucleotide alpha hydrolases-like domains"/>
    <property type="match status" value="1"/>
</dbReference>
<evidence type="ECO:0000256" key="7">
    <source>
        <dbReference type="ARBA" id="ARBA00023157"/>
    </source>
</evidence>
<keyword evidence="2 9" id="KW-0808">Transferase</keyword>
<feature type="active site" description="Cysteine persulfide intermediate" evidence="9">
    <location>
        <position position="201"/>
    </location>
</feature>
<dbReference type="Pfam" id="PF03054">
    <property type="entry name" value="tRNA_Me_trans"/>
    <property type="match status" value="1"/>
</dbReference>
<dbReference type="EMBL" id="MHWS01000010">
    <property type="protein sequence ID" value="OHB12371.1"/>
    <property type="molecule type" value="Genomic_DNA"/>
</dbReference>
<dbReference type="GO" id="GO:0002143">
    <property type="term" value="P:tRNA wobble position uridine thiolation"/>
    <property type="evidence" value="ECO:0007669"/>
    <property type="project" value="TreeGrafter"/>
</dbReference>
<dbReference type="GO" id="GO:0000049">
    <property type="term" value="F:tRNA binding"/>
    <property type="evidence" value="ECO:0007669"/>
    <property type="project" value="UniProtKB-KW"/>
</dbReference>
<feature type="region of interest" description="Interaction with tRNA" evidence="9">
    <location>
        <begin position="151"/>
        <end position="153"/>
    </location>
</feature>
<feature type="site" description="Interaction with tRNA" evidence="9">
    <location>
        <position position="381"/>
    </location>
</feature>
<comment type="caution">
    <text evidence="11">The sequence shown here is derived from an EMBL/GenBank/DDBJ whole genome shotgun (WGS) entry which is preliminary data.</text>
</comment>
<organism evidence="11 12">
    <name type="scientific">Candidatus Zambryskibacteria bacterium RIFCSPLOWO2_12_FULL_39_16</name>
    <dbReference type="NCBI Taxonomy" id="1802775"/>
    <lineage>
        <taxon>Bacteria</taxon>
        <taxon>Candidatus Zambryskiibacteriota</taxon>
    </lineage>
</organism>
<dbReference type="NCBIfam" id="TIGR00420">
    <property type="entry name" value="trmU"/>
    <property type="match status" value="1"/>
</dbReference>
<keyword evidence="9" id="KW-0963">Cytoplasm</keyword>
<evidence type="ECO:0000313" key="11">
    <source>
        <dbReference type="EMBL" id="OHB12371.1"/>
    </source>
</evidence>
<name>A0A1G2USL4_9BACT</name>
<comment type="subcellular location">
    <subcellularLocation>
        <location evidence="9">Cytoplasm</location>
    </subcellularLocation>
</comment>
<keyword evidence="7" id="KW-1015">Disulfide bond</keyword>
<evidence type="ECO:0000256" key="1">
    <source>
        <dbReference type="ARBA" id="ARBA00022555"/>
    </source>
</evidence>
<dbReference type="InterPro" id="IPR014729">
    <property type="entry name" value="Rossmann-like_a/b/a_fold"/>
</dbReference>
<feature type="binding site" evidence="9">
    <location>
        <position position="45"/>
    </location>
    <ligand>
        <name>ATP</name>
        <dbReference type="ChEBI" id="CHEBI:30616"/>
    </ligand>
</feature>
<evidence type="ECO:0000259" key="10">
    <source>
        <dbReference type="PROSITE" id="PS50206"/>
    </source>
</evidence>
<proteinExistence type="inferred from homology"/>
<dbReference type="EC" id="2.8.1.13" evidence="9"/>
<comment type="catalytic activity">
    <reaction evidence="8 9">
        <text>S-sulfanyl-L-cysteinyl-[protein] + uridine(34) in tRNA + AH2 + ATP = 2-thiouridine(34) in tRNA + L-cysteinyl-[protein] + A + AMP + diphosphate + H(+)</text>
        <dbReference type="Rhea" id="RHEA:47032"/>
        <dbReference type="Rhea" id="RHEA-COMP:10131"/>
        <dbReference type="Rhea" id="RHEA-COMP:11726"/>
        <dbReference type="Rhea" id="RHEA-COMP:11727"/>
        <dbReference type="Rhea" id="RHEA-COMP:11728"/>
        <dbReference type="ChEBI" id="CHEBI:13193"/>
        <dbReference type="ChEBI" id="CHEBI:15378"/>
        <dbReference type="ChEBI" id="CHEBI:17499"/>
        <dbReference type="ChEBI" id="CHEBI:29950"/>
        <dbReference type="ChEBI" id="CHEBI:30616"/>
        <dbReference type="ChEBI" id="CHEBI:33019"/>
        <dbReference type="ChEBI" id="CHEBI:61963"/>
        <dbReference type="ChEBI" id="CHEBI:65315"/>
        <dbReference type="ChEBI" id="CHEBI:87170"/>
        <dbReference type="ChEBI" id="CHEBI:456215"/>
        <dbReference type="EC" id="2.8.1.13"/>
    </reaction>
</comment>
<dbReference type="Proteomes" id="UP000177276">
    <property type="component" value="Unassembled WGS sequence"/>
</dbReference>
<dbReference type="Gene3D" id="2.40.30.10">
    <property type="entry name" value="Translation factors"/>
    <property type="match status" value="1"/>
</dbReference>
<keyword evidence="1 9" id="KW-0820">tRNA-binding</keyword>
<dbReference type="InterPro" id="IPR001763">
    <property type="entry name" value="Rhodanese-like_dom"/>
</dbReference>
<keyword evidence="4 9" id="KW-0547">Nucleotide-binding</keyword>
<protein>
    <recommendedName>
        <fullName evidence="9">tRNA-specific 2-thiouridylase MnmA</fullName>
        <ecNumber evidence="9">2.8.1.13</ecNumber>
    </recommendedName>
</protein>
<sequence>MKNKVKKFHPKQGRGVFVGLSGGVDSAVSAALLKKEGYAVTGVFIKAWTPEGYPCTWKEDRRSAMRVAAILDIPFITLDLEKEYKKEVVDYMVAEYKKGRTPNPDVMCNKEIKFGHFLKFGLKNGADFVATGHYAQTSGEVVLMEGADKNKDQSYFLWTLTQKQLKHVLFPVGHLQKSEVRKLALKFGLPQATRKDSQGLCFLGQVDMKEFLGRYISSKKGDVLNRNGEIIGYHNGAIFFTIGERRGFTITKKSDKEVPLYVVAKDIKRNTVTVAPIARKKIAKDNRENAPKIAFQKVLGSPLQGSTRLFSKQFSPQHFFGDTNIKLQNINWVSGKIPDLSKTYSARIRYRQEKQKCIISKQNNYYQVTFEEPQTRVSSGQSLVLYDTRPNGSFGQREICLGGGIINQ</sequence>
<dbReference type="NCBIfam" id="NF001138">
    <property type="entry name" value="PRK00143.1"/>
    <property type="match status" value="1"/>
</dbReference>
<dbReference type="GO" id="GO:0005524">
    <property type="term" value="F:ATP binding"/>
    <property type="evidence" value="ECO:0007669"/>
    <property type="project" value="UniProtKB-KW"/>
</dbReference>
<evidence type="ECO:0000256" key="4">
    <source>
        <dbReference type="ARBA" id="ARBA00022741"/>
    </source>
</evidence>
<dbReference type="GO" id="GO:0103016">
    <property type="term" value="F:tRNA-uridine 2-sulfurtransferase activity"/>
    <property type="evidence" value="ECO:0007669"/>
    <property type="project" value="UniProtKB-EC"/>
</dbReference>
<feature type="region of interest" description="Interaction with tRNA" evidence="9">
    <location>
        <begin position="349"/>
        <end position="350"/>
    </location>
</feature>
<dbReference type="Pfam" id="PF20259">
    <property type="entry name" value="tRNA_Me_trans_M"/>
    <property type="match status" value="1"/>
</dbReference>
<feature type="site" description="Interaction with tRNA" evidence="9">
    <location>
        <position position="133"/>
    </location>
</feature>
<dbReference type="InterPro" id="IPR046884">
    <property type="entry name" value="MnmA-like_central"/>
</dbReference>
<comment type="function">
    <text evidence="9">Catalyzes the 2-thiolation of uridine at the wobble position (U34) of tRNA, leading to the formation of s(2)U34.</text>
</comment>
<feature type="binding site" evidence="9">
    <location>
        <begin position="19"/>
        <end position="26"/>
    </location>
    <ligand>
        <name>ATP</name>
        <dbReference type="ChEBI" id="CHEBI:30616"/>
    </ligand>
</feature>
<dbReference type="HAMAP" id="MF_00144">
    <property type="entry name" value="tRNA_thiouridyl_MnmA"/>
    <property type="match status" value="1"/>
</dbReference>
<keyword evidence="5 9" id="KW-0067">ATP-binding</keyword>
<feature type="domain" description="Rhodanese" evidence="10">
    <location>
        <begin position="16"/>
        <end position="57"/>
    </location>
</feature>
<dbReference type="GO" id="GO:0005737">
    <property type="term" value="C:cytoplasm"/>
    <property type="evidence" value="ECO:0007669"/>
    <property type="project" value="UniProtKB-SubCell"/>
</dbReference>
<dbReference type="PANTHER" id="PTHR11933:SF5">
    <property type="entry name" value="MITOCHONDRIAL TRNA-SPECIFIC 2-THIOURIDYLASE 1"/>
    <property type="match status" value="1"/>
</dbReference>
<dbReference type="PROSITE" id="PS50206">
    <property type="entry name" value="RHODANESE_3"/>
    <property type="match status" value="1"/>
</dbReference>
<gene>
    <name evidence="9" type="primary">mnmA</name>
    <name evidence="11" type="ORF">A3G46_00295</name>
</gene>
<dbReference type="AlphaFoldDB" id="A0A1G2USL4"/>
<comment type="similarity">
    <text evidence="9">Belongs to the MnmA/TRMU family.</text>
</comment>
<evidence type="ECO:0000256" key="5">
    <source>
        <dbReference type="ARBA" id="ARBA00022840"/>
    </source>
</evidence>
<evidence type="ECO:0000256" key="3">
    <source>
        <dbReference type="ARBA" id="ARBA00022694"/>
    </source>
</evidence>
<dbReference type="PANTHER" id="PTHR11933">
    <property type="entry name" value="TRNA 5-METHYLAMINOMETHYL-2-THIOURIDYLATE -METHYLTRANSFERASE"/>
    <property type="match status" value="1"/>
</dbReference>
<dbReference type="CDD" id="cd01998">
    <property type="entry name" value="MnmA_TRMU-like"/>
    <property type="match status" value="1"/>
</dbReference>
<dbReference type="InterPro" id="IPR004506">
    <property type="entry name" value="MnmA-like"/>
</dbReference>
<keyword evidence="3 9" id="KW-0819">tRNA processing</keyword>
<dbReference type="Pfam" id="PF20258">
    <property type="entry name" value="tRNA_Me_trans_C"/>
    <property type="match status" value="1"/>
</dbReference>
<dbReference type="InterPro" id="IPR023382">
    <property type="entry name" value="MnmA-like_central_sf"/>
</dbReference>
<evidence type="ECO:0000256" key="9">
    <source>
        <dbReference type="HAMAP-Rule" id="MF_00144"/>
    </source>
</evidence>
<evidence type="ECO:0000313" key="12">
    <source>
        <dbReference type="Proteomes" id="UP000177276"/>
    </source>
</evidence>
<feature type="active site" description="Nucleophile" evidence="9">
    <location>
        <position position="108"/>
    </location>
</feature>
<dbReference type="InterPro" id="IPR046885">
    <property type="entry name" value="MnmA-like_C"/>
</dbReference>
<dbReference type="SUPFAM" id="SSF52402">
    <property type="entry name" value="Adenine nucleotide alpha hydrolases-like"/>
    <property type="match status" value="1"/>
</dbReference>
<keyword evidence="6 9" id="KW-0694">RNA-binding</keyword>
<evidence type="ECO:0000256" key="2">
    <source>
        <dbReference type="ARBA" id="ARBA00022679"/>
    </source>
</evidence>
<feature type="binding site" evidence="9">
    <location>
        <position position="132"/>
    </location>
    <ligand>
        <name>ATP</name>
        <dbReference type="ChEBI" id="CHEBI:30616"/>
    </ligand>
</feature>
<dbReference type="Gene3D" id="3.40.50.620">
    <property type="entry name" value="HUPs"/>
    <property type="match status" value="1"/>
</dbReference>
<evidence type="ECO:0000256" key="6">
    <source>
        <dbReference type="ARBA" id="ARBA00022884"/>
    </source>
</evidence>
<accession>A0A1G2USL4</accession>